<dbReference type="STRING" id="470145.BACCOP_03059"/>
<dbReference type="Pfam" id="PF13148">
    <property type="entry name" value="DUF3987"/>
    <property type="match status" value="1"/>
</dbReference>
<dbReference type="RefSeq" id="WP_007565899.1">
    <property type="nucleotide sequence ID" value="NZ_DS981446.1"/>
</dbReference>
<organism evidence="1 2">
    <name type="scientific">Phocaeicola coprocola DSM 17136</name>
    <dbReference type="NCBI Taxonomy" id="470145"/>
    <lineage>
        <taxon>Bacteria</taxon>
        <taxon>Pseudomonadati</taxon>
        <taxon>Bacteroidota</taxon>
        <taxon>Bacteroidia</taxon>
        <taxon>Bacteroidales</taxon>
        <taxon>Bacteroidaceae</taxon>
        <taxon>Phocaeicola</taxon>
    </lineage>
</organism>
<evidence type="ECO:0000313" key="2">
    <source>
        <dbReference type="Proteomes" id="UP000003146"/>
    </source>
</evidence>
<dbReference type="InterPro" id="IPR025048">
    <property type="entry name" value="DUF3987"/>
</dbReference>
<name>B3JMA8_9BACT</name>
<gene>
    <name evidence="1" type="ORF">BACCOP_03059</name>
</gene>
<dbReference type="AlphaFoldDB" id="B3JMA8"/>
<dbReference type="eggNOG" id="COG0714">
    <property type="taxonomic scope" value="Bacteria"/>
</dbReference>
<evidence type="ECO:0000313" key="1">
    <source>
        <dbReference type="EMBL" id="EDU99891.1"/>
    </source>
</evidence>
<comment type="caution">
    <text evidence="1">The sequence shown here is derived from an EMBL/GenBank/DDBJ whole genome shotgun (WGS) entry which is preliminary data.</text>
</comment>
<dbReference type="HOGENOM" id="CLU_1657289_0_0_10"/>
<reference evidence="1 2" key="1">
    <citation type="submission" date="2008-04" db="EMBL/GenBank/DDBJ databases">
        <title>Draft genome sequence of Bacteroides coprocola (DSM 17136).</title>
        <authorList>
            <person name="Sudarsanam P."/>
            <person name="Ley R."/>
            <person name="Guruge J."/>
            <person name="Turnbaugh P.J."/>
            <person name="Mahowald M."/>
            <person name="Liep D."/>
            <person name="Gordon J."/>
        </authorList>
    </citation>
    <scope>NUCLEOTIDE SEQUENCE [LARGE SCALE GENOMIC DNA]</scope>
    <source>
        <strain evidence="1 2">DSM 17136</strain>
    </source>
</reference>
<dbReference type="EMBL" id="ABIY02000110">
    <property type="protein sequence ID" value="EDU99891.1"/>
    <property type="molecule type" value="Genomic_DNA"/>
</dbReference>
<reference evidence="1 2" key="2">
    <citation type="submission" date="2008-04" db="EMBL/GenBank/DDBJ databases">
        <authorList>
            <person name="Fulton L."/>
            <person name="Clifton S."/>
            <person name="Fulton B."/>
            <person name="Xu J."/>
            <person name="Minx P."/>
            <person name="Pepin K.H."/>
            <person name="Johnson M."/>
            <person name="Thiruvilangam P."/>
            <person name="Bhonagiri V."/>
            <person name="Nash W.E."/>
            <person name="Mardis E.R."/>
            <person name="Wilson R.K."/>
        </authorList>
    </citation>
    <scope>NUCLEOTIDE SEQUENCE [LARGE SCALE GENOMIC DNA]</scope>
    <source>
        <strain evidence="1 2">DSM 17136</strain>
    </source>
</reference>
<sequence length="159" mass="18150">MSTIRWTLQLFLFSLHLQPPWAIDSLLSNFNRYNGSDESYFLSLFSGTPFKYTRKSNNEYIFLPNPYCSIIGSTQPGMLSSLFGGKRSQNGFSSRFLKVYPDIAAMPSWNEASMPEEVLDEWERIIRQVDAVQPPAGQEGKTNSLELFFSQAAKQCLIR</sequence>
<protein>
    <submittedName>
        <fullName evidence="1">Uncharacterized protein</fullName>
    </submittedName>
</protein>
<accession>B3JMA8</accession>
<dbReference type="OrthoDB" id="2781056at2"/>
<dbReference type="Proteomes" id="UP000003146">
    <property type="component" value="Unassembled WGS sequence"/>
</dbReference>
<proteinExistence type="predicted"/>